<evidence type="ECO:0000313" key="2">
    <source>
        <dbReference type="EMBL" id="RHX85265.1"/>
    </source>
</evidence>
<feature type="region of interest" description="Disordered" evidence="1">
    <location>
        <begin position="46"/>
        <end position="65"/>
    </location>
</feature>
<name>A0A8B3CQE9_9LEPT</name>
<dbReference type="AlphaFoldDB" id="A0A8B3CQE9"/>
<evidence type="ECO:0000256" key="1">
    <source>
        <dbReference type="SAM" id="MobiDB-lite"/>
    </source>
</evidence>
<evidence type="ECO:0000313" key="3">
    <source>
        <dbReference type="Proteomes" id="UP000266669"/>
    </source>
</evidence>
<gene>
    <name evidence="2" type="ORF">DLM78_14190</name>
</gene>
<organism evidence="2 3">
    <name type="scientific">Leptospira stimsonii</name>
    <dbReference type="NCBI Taxonomy" id="2202203"/>
    <lineage>
        <taxon>Bacteria</taxon>
        <taxon>Pseudomonadati</taxon>
        <taxon>Spirochaetota</taxon>
        <taxon>Spirochaetia</taxon>
        <taxon>Leptospirales</taxon>
        <taxon>Leptospiraceae</taxon>
        <taxon>Leptospira</taxon>
    </lineage>
</organism>
<accession>A0A8B3CQE9</accession>
<reference evidence="3" key="1">
    <citation type="submission" date="2018-05" db="EMBL/GenBank/DDBJ databases">
        <title>Leptospira yasudae sp. nov. and Leptospira stimsonii sp. nov., two pathogenic species of the genus Leptospira isolated from environmental sources.</title>
        <authorList>
            <person name="Casanovas-Massana A."/>
            <person name="Hamond C."/>
            <person name="Santos L.A."/>
            <person name="Hacker K.P."/>
            <person name="Balassiano I."/>
            <person name="Medeiros M.A."/>
            <person name="Reis M.G."/>
            <person name="Ko A.I."/>
            <person name="Wunder E.A."/>
        </authorList>
    </citation>
    <scope>NUCLEOTIDE SEQUENCE [LARGE SCALE GENOMIC DNA]</scope>
    <source>
        <strain evidence="3">AMB6-RJ</strain>
    </source>
</reference>
<dbReference type="EMBL" id="QHCS01000003">
    <property type="protein sequence ID" value="RHX85265.1"/>
    <property type="molecule type" value="Genomic_DNA"/>
</dbReference>
<proteinExistence type="predicted"/>
<protein>
    <submittedName>
        <fullName evidence="2">Uncharacterized protein</fullName>
    </submittedName>
</protein>
<dbReference type="Proteomes" id="UP000266669">
    <property type="component" value="Unassembled WGS sequence"/>
</dbReference>
<sequence>MTSACKTSRFVIKESSSFFSASHPSTLNQGGARDFYGNLSYLRRSSLKSKSSSGEGHRSFAKNGP</sequence>
<comment type="caution">
    <text evidence="2">The sequence shown here is derived from an EMBL/GenBank/DDBJ whole genome shotgun (WGS) entry which is preliminary data.</text>
</comment>